<gene>
    <name evidence="4" type="ORF">NE630_12975</name>
</gene>
<dbReference type="Proteomes" id="UP001205919">
    <property type="component" value="Unassembled WGS sequence"/>
</dbReference>
<evidence type="ECO:0000256" key="3">
    <source>
        <dbReference type="SAM" id="SignalP"/>
    </source>
</evidence>
<evidence type="ECO:0000313" key="4">
    <source>
        <dbReference type="EMBL" id="MCQ4815345.1"/>
    </source>
</evidence>
<dbReference type="PIRSF" id="PIRSF033579">
    <property type="entry name" value="Anaer_Co_chel"/>
    <property type="match status" value="1"/>
</dbReference>
<evidence type="ECO:0000256" key="1">
    <source>
        <dbReference type="PIRSR" id="PIRSR033579-1"/>
    </source>
</evidence>
<dbReference type="Pfam" id="PF06180">
    <property type="entry name" value="CbiK"/>
    <property type="match status" value="1"/>
</dbReference>
<keyword evidence="5" id="KW-1185">Reference proteome</keyword>
<dbReference type="Gene3D" id="3.40.50.1400">
    <property type="match status" value="2"/>
</dbReference>
<evidence type="ECO:0000256" key="2">
    <source>
        <dbReference type="PIRSR" id="PIRSR033579-3"/>
    </source>
</evidence>
<keyword evidence="2" id="KW-0170">Cobalt</keyword>
<dbReference type="EMBL" id="JANFYT010000033">
    <property type="protein sequence ID" value="MCQ4815345.1"/>
    <property type="molecule type" value="Genomic_DNA"/>
</dbReference>
<keyword evidence="2" id="KW-0479">Metal-binding</keyword>
<name>A0AAW5K3F2_9BACT</name>
<organism evidence="4 5">
    <name type="scientific">Cloacibacillus evryensis</name>
    <dbReference type="NCBI Taxonomy" id="508460"/>
    <lineage>
        <taxon>Bacteria</taxon>
        <taxon>Thermotogati</taxon>
        <taxon>Synergistota</taxon>
        <taxon>Synergistia</taxon>
        <taxon>Synergistales</taxon>
        <taxon>Synergistaceae</taxon>
        <taxon>Cloacibacillus</taxon>
    </lineage>
</organism>
<dbReference type="SUPFAM" id="SSF53800">
    <property type="entry name" value="Chelatase"/>
    <property type="match status" value="1"/>
</dbReference>
<feature type="binding site" evidence="2">
    <location>
        <position position="179"/>
    </location>
    <ligand>
        <name>Co(2+)</name>
        <dbReference type="ChEBI" id="CHEBI:48828"/>
    </ligand>
</feature>
<dbReference type="PANTHER" id="PTHR33542:SF3">
    <property type="entry name" value="SIROHYDROCHLORIN FERROCHELATASE, CHLOROPLASTIC"/>
    <property type="match status" value="1"/>
</dbReference>
<protein>
    <submittedName>
        <fullName evidence="4">Sirohydrochlorin cobaltochelatase</fullName>
    </submittedName>
</protein>
<feature type="chain" id="PRO_5043958252" evidence="3">
    <location>
        <begin position="22"/>
        <end position="296"/>
    </location>
</feature>
<dbReference type="GO" id="GO:0016852">
    <property type="term" value="F:sirohydrochlorin cobaltochelatase activity"/>
    <property type="evidence" value="ECO:0007669"/>
    <property type="project" value="InterPro"/>
</dbReference>
<feature type="binding site" evidence="2">
    <location>
        <position position="244"/>
    </location>
    <ligand>
        <name>Co(2+)</name>
        <dbReference type="ChEBI" id="CHEBI:48828"/>
    </ligand>
</feature>
<dbReference type="GO" id="GO:0046872">
    <property type="term" value="F:metal ion binding"/>
    <property type="evidence" value="ECO:0007669"/>
    <property type="project" value="UniProtKB-KW"/>
</dbReference>
<feature type="signal peptide" evidence="3">
    <location>
        <begin position="1"/>
        <end position="21"/>
    </location>
</feature>
<comment type="caution">
    <text evidence="4">The sequence shown here is derived from an EMBL/GenBank/DDBJ whole genome shotgun (WGS) entry which is preliminary data.</text>
</comment>
<accession>A0AAW5K3F2</accession>
<evidence type="ECO:0000313" key="5">
    <source>
        <dbReference type="Proteomes" id="UP001205919"/>
    </source>
</evidence>
<proteinExistence type="predicted"/>
<dbReference type="RefSeq" id="WP_256182232.1">
    <property type="nucleotide sequence ID" value="NZ_DBEWVB010000185.1"/>
</dbReference>
<dbReference type="InterPro" id="IPR050963">
    <property type="entry name" value="Sirohydro_Cobaltochel/CbiX"/>
</dbReference>
<keyword evidence="3" id="KW-0732">Signal</keyword>
<dbReference type="CDD" id="cd03412">
    <property type="entry name" value="CbiK_N"/>
    <property type="match status" value="1"/>
</dbReference>
<sequence>MKSFVIALVMLTLVMSGTAFAAAPKDKPDKKGILVVAFGTSMPEAKKAIDNLVDSTKKAFPDTEVRLAYTSNIIRRKIAKEQNLNIPTPTSALAQMNDEGFTHVYVMPMHIIPGEEYDDIAGLVNGFAAVKGKYEFRDLKLGSPYLSSAADCDLMADILIKRFAKDLAKKNTVIVLMGHGTPHHAANAMYSQLQLSLDKKTPGRFALGTVEAAPMIEDVIARLKHDKSVKTLVLSPLMIVAGDHANNDLADKDDPESWYSQLKAAGYKDVRTFLVGLGEDADMARVYVSKIKDMMK</sequence>
<feature type="binding site" evidence="2">
    <location>
        <position position="211"/>
    </location>
    <ligand>
        <name>Co(2+)</name>
        <dbReference type="ChEBI" id="CHEBI:48828"/>
    </ligand>
</feature>
<dbReference type="GO" id="GO:0019251">
    <property type="term" value="P:anaerobic cobalamin biosynthetic process"/>
    <property type="evidence" value="ECO:0007669"/>
    <property type="project" value="InterPro"/>
</dbReference>
<dbReference type="InterPro" id="IPR010388">
    <property type="entry name" value="Anaerobic_Co-chelatase"/>
</dbReference>
<feature type="active site" description="Proton acceptor" evidence="1">
    <location>
        <position position="179"/>
    </location>
</feature>
<dbReference type="AlphaFoldDB" id="A0AAW5K3F2"/>
<dbReference type="PANTHER" id="PTHR33542">
    <property type="entry name" value="SIROHYDROCHLORIN FERROCHELATASE, CHLOROPLASTIC"/>
    <property type="match status" value="1"/>
</dbReference>
<reference evidence="4 5" key="1">
    <citation type="submission" date="2022-06" db="EMBL/GenBank/DDBJ databases">
        <title>Isolation of gut microbiota from human fecal samples.</title>
        <authorList>
            <person name="Pamer E.G."/>
            <person name="Barat B."/>
            <person name="Waligurski E."/>
            <person name="Medina S."/>
            <person name="Paddock L."/>
            <person name="Mostad J."/>
        </authorList>
    </citation>
    <scope>NUCLEOTIDE SEQUENCE [LARGE SCALE GENOMIC DNA]</scope>
    <source>
        <strain evidence="4 5">DFI.9.90</strain>
    </source>
</reference>